<dbReference type="Gene3D" id="3.30.300.30">
    <property type="match status" value="1"/>
</dbReference>
<feature type="transmembrane region" description="Helical" evidence="2">
    <location>
        <begin position="707"/>
        <end position="729"/>
    </location>
</feature>
<gene>
    <name evidence="4" type="ORF">GCM10007964_22950</name>
</gene>
<protein>
    <submittedName>
        <fullName evidence="4">Peptide synthetase</fullName>
    </submittedName>
</protein>
<dbReference type="Gene3D" id="3.40.50.12780">
    <property type="entry name" value="N-terminal domain of ligase-like"/>
    <property type="match status" value="1"/>
</dbReference>
<dbReference type="RefSeq" id="WP_189162943.1">
    <property type="nucleotide sequence ID" value="NZ_BMNT01000010.1"/>
</dbReference>
<dbReference type="InterPro" id="IPR010071">
    <property type="entry name" value="AA_adenyl_dom"/>
</dbReference>
<dbReference type="GO" id="GO:0043041">
    <property type="term" value="P:amino acid activation for nonribosomal peptide biosynthetic process"/>
    <property type="evidence" value="ECO:0007669"/>
    <property type="project" value="TreeGrafter"/>
</dbReference>
<sequence length="1376" mass="148524">MSGQTGLGDLRHAQNVRHAAPPQAAPANTAEAADGRLLVGAGGPYRARRRDGERLDHLFEEWCDRLRAAGEQARTAVDTGEDVLTFDELDARANRLARHLLRLGVRPGERIALIFDRAVHSYVGMLAVLKVNAAYVPLDPGFPADRLAYIVRDAGVRTVLSLSHLHDRVGHLQAALVYLDEAEARVAAEDGRRLGRAERGGPADDLCYIVYTSGSTGRPKGVAVEHASICNFVRVASQVYGLGADDRVYQGMTIAFDFSVEEIWVPLLSGATLVPRPPGVTLLGRDLADFLRDRRITALCCVPTLLATLEEEDLPGLRFLLVSGEACPADLVRRWHRPGRRFLNVYGPTEATVTATWAVLDPGRPVTLGVPLPTYAVTILDPAGPRALPRGELGEIGIAGVGLARGYVGRDDLTARAFIPDFLGVPDNPSGRIYRTGDLGRINGDGEIEYHGRIDTQVQINGYRVELSEIESVLLRVPGIAQAVVDTHEPEPGVVELVAYYSARDDAPEVDPERVYRELRGRLPGYMIPAYLEPLPRIPMLLSNKADRKSLPPPSGPRCLSTTQSYAPPATPVEQGYAEVLAGVIGAGQVSVDGHFFEELGASSLLMARFCARVRERADLPPVSIKDVYLHPTVRDLARAADVPAAPATPAPPVIEPERASTAAYVLCGAAQALLALGYAVLGALLLAGGYTWVFDAEDTAEIYGRSLACAVVIFTTLCAVPIAAKWALVGRWKPGRFRVWSPAYLRFWTVRTLLRICPLALFAGSPLYVLYLRALGAKIGPDVLILSRNVPVCTDLLTVGGGTVIRKDSFLSCYRARAGMIEIGPVTIGAEAFVGERTVVDIGTAVGDRAQLGHSSSLQEGQSVPDGEVWHGSPAQPAPAGTRYAPPAPVRCGAWRRARFATVQLVTTLAVYLPLTIGGLHWLSTRVPALDDLADAARQQNLGTWPAWADALAISLAVYLGGLAAGLALVVSVPRLLARTLRPDRDYPLYGFHYWAHRVIARITGTQVFTHLFGDSSWIVGYQRAIGYDLSKVEQTGSNFGLQHKHESPFLTSIGSGTMISDGLSIVNADFSAHSFRLSRATIGAHSFLGNDIAYPAKARTGENCLLATKVMVPVDGPVLRDVGLLGSPCFEIPRSVQRDGRFDHLKTGDELHRRLAAKTRHNTVTIALYLVSRWLHLFGLVLLGAAAAALREPAGAAAALALALVSGVVFTTLYFALVERLATGFRALTPRFCSIYQPYYWWHERVWKLTNPTYLELLNGTPFKSLLWRLVGVRIGRRVFDDGCGITERTLVTIGDDCTLGQKCDLQAHSLEDGTFKSDHILIGAGCTVGTGALVHYGVRMGDGAVLAADAFLMKGEEVAPGAHWCGNPAVRVG</sequence>
<dbReference type="Pfam" id="PF13193">
    <property type="entry name" value="AMP-binding_C"/>
    <property type="match status" value="1"/>
</dbReference>
<keyword evidence="2" id="KW-0472">Membrane</keyword>
<dbReference type="Pfam" id="PF00501">
    <property type="entry name" value="AMP-binding"/>
    <property type="match status" value="1"/>
</dbReference>
<dbReference type="PANTHER" id="PTHR45527">
    <property type="entry name" value="NONRIBOSOMAL PEPTIDE SYNTHETASE"/>
    <property type="match status" value="1"/>
</dbReference>
<dbReference type="GO" id="GO:0005737">
    <property type="term" value="C:cytoplasm"/>
    <property type="evidence" value="ECO:0007669"/>
    <property type="project" value="TreeGrafter"/>
</dbReference>
<dbReference type="CDD" id="cd05930">
    <property type="entry name" value="A_NRPS"/>
    <property type="match status" value="1"/>
</dbReference>
<dbReference type="NCBIfam" id="TIGR01733">
    <property type="entry name" value="AA-adenyl-dom"/>
    <property type="match status" value="1"/>
</dbReference>
<dbReference type="InterPro" id="IPR036736">
    <property type="entry name" value="ACP-like_sf"/>
</dbReference>
<feature type="transmembrane region" description="Helical" evidence="2">
    <location>
        <begin position="1168"/>
        <end position="1192"/>
    </location>
</feature>
<organism evidence="4 5">
    <name type="scientific">Sphaerisporangium melleum</name>
    <dbReference type="NCBI Taxonomy" id="321316"/>
    <lineage>
        <taxon>Bacteria</taxon>
        <taxon>Bacillati</taxon>
        <taxon>Actinomycetota</taxon>
        <taxon>Actinomycetes</taxon>
        <taxon>Streptosporangiales</taxon>
        <taxon>Streptosporangiaceae</taxon>
        <taxon>Sphaerisporangium</taxon>
    </lineage>
</organism>
<feature type="transmembrane region" description="Helical" evidence="2">
    <location>
        <begin position="673"/>
        <end position="695"/>
    </location>
</feature>
<dbReference type="InterPro" id="IPR029058">
    <property type="entry name" value="AB_hydrolase_fold"/>
</dbReference>
<evidence type="ECO:0000259" key="3">
    <source>
        <dbReference type="PROSITE" id="PS50075"/>
    </source>
</evidence>
<name>A0A917VH11_9ACTN</name>
<feature type="region of interest" description="Disordered" evidence="1">
    <location>
        <begin position="1"/>
        <end position="32"/>
    </location>
</feature>
<keyword evidence="2" id="KW-1133">Transmembrane helix</keyword>
<reference evidence="4" key="1">
    <citation type="journal article" date="2014" name="Int. J. Syst. Evol. Microbiol.">
        <title>Complete genome sequence of Corynebacterium casei LMG S-19264T (=DSM 44701T), isolated from a smear-ripened cheese.</title>
        <authorList>
            <consortium name="US DOE Joint Genome Institute (JGI-PGF)"/>
            <person name="Walter F."/>
            <person name="Albersmeier A."/>
            <person name="Kalinowski J."/>
            <person name="Ruckert C."/>
        </authorList>
    </citation>
    <scope>NUCLEOTIDE SEQUENCE</scope>
    <source>
        <strain evidence="4">JCM 13064</strain>
    </source>
</reference>
<dbReference type="InterPro" id="IPR020845">
    <property type="entry name" value="AMP-binding_CS"/>
</dbReference>
<dbReference type="InterPro" id="IPR042099">
    <property type="entry name" value="ANL_N_sf"/>
</dbReference>
<dbReference type="PANTHER" id="PTHR45527:SF1">
    <property type="entry name" value="FATTY ACID SYNTHASE"/>
    <property type="match status" value="1"/>
</dbReference>
<feature type="transmembrane region" description="Helical" evidence="2">
    <location>
        <begin position="749"/>
        <end position="772"/>
    </location>
</feature>
<evidence type="ECO:0000313" key="4">
    <source>
        <dbReference type="EMBL" id="GGK79720.1"/>
    </source>
</evidence>
<keyword evidence="5" id="KW-1185">Reference proteome</keyword>
<dbReference type="GO" id="GO:0031177">
    <property type="term" value="F:phosphopantetheine binding"/>
    <property type="evidence" value="ECO:0007669"/>
    <property type="project" value="TreeGrafter"/>
</dbReference>
<feature type="transmembrane region" description="Helical" evidence="2">
    <location>
        <begin position="1198"/>
        <end position="1219"/>
    </location>
</feature>
<dbReference type="Proteomes" id="UP000645217">
    <property type="component" value="Unassembled WGS sequence"/>
</dbReference>
<dbReference type="Pfam" id="PF00550">
    <property type="entry name" value="PP-binding"/>
    <property type="match status" value="1"/>
</dbReference>
<dbReference type="GO" id="GO:0044550">
    <property type="term" value="P:secondary metabolite biosynthetic process"/>
    <property type="evidence" value="ECO:0007669"/>
    <property type="project" value="TreeGrafter"/>
</dbReference>
<dbReference type="PROSITE" id="PS50075">
    <property type="entry name" value="CARRIER"/>
    <property type="match status" value="1"/>
</dbReference>
<comment type="caution">
    <text evidence="4">The sequence shown here is derived from an EMBL/GenBank/DDBJ whole genome shotgun (WGS) entry which is preliminary data.</text>
</comment>
<dbReference type="SUPFAM" id="SSF51161">
    <property type="entry name" value="Trimeric LpxA-like enzymes"/>
    <property type="match status" value="2"/>
</dbReference>
<feature type="compositionally biased region" description="Low complexity" evidence="1">
    <location>
        <begin position="19"/>
        <end position="32"/>
    </location>
</feature>
<feature type="compositionally biased region" description="Polar residues" evidence="1">
    <location>
        <begin position="854"/>
        <end position="863"/>
    </location>
</feature>
<reference evidence="4" key="2">
    <citation type="submission" date="2020-09" db="EMBL/GenBank/DDBJ databases">
        <authorList>
            <person name="Sun Q."/>
            <person name="Ohkuma M."/>
        </authorList>
    </citation>
    <scope>NUCLEOTIDE SEQUENCE</scope>
    <source>
        <strain evidence="4">JCM 13064</strain>
    </source>
</reference>
<proteinExistence type="predicted"/>
<dbReference type="Gene3D" id="3.40.50.1820">
    <property type="entry name" value="alpha/beta hydrolase"/>
    <property type="match status" value="1"/>
</dbReference>
<dbReference type="InterPro" id="IPR000873">
    <property type="entry name" value="AMP-dep_synth/lig_dom"/>
</dbReference>
<dbReference type="SUPFAM" id="SSF47336">
    <property type="entry name" value="ACP-like"/>
    <property type="match status" value="1"/>
</dbReference>
<dbReference type="InterPro" id="IPR011004">
    <property type="entry name" value="Trimer_LpxA-like_sf"/>
</dbReference>
<dbReference type="InterPro" id="IPR045851">
    <property type="entry name" value="AMP-bd_C_sf"/>
</dbReference>
<dbReference type="PROSITE" id="PS00455">
    <property type="entry name" value="AMP_BINDING"/>
    <property type="match status" value="1"/>
</dbReference>
<dbReference type="EMBL" id="BMNT01000010">
    <property type="protein sequence ID" value="GGK79720.1"/>
    <property type="molecule type" value="Genomic_DNA"/>
</dbReference>
<dbReference type="InterPro" id="IPR001451">
    <property type="entry name" value="Hexapep"/>
</dbReference>
<dbReference type="InterPro" id="IPR009081">
    <property type="entry name" value="PP-bd_ACP"/>
</dbReference>
<keyword evidence="2" id="KW-0812">Transmembrane</keyword>
<dbReference type="InterPro" id="IPR012728">
    <property type="entry name" value="Pls/PosA_C"/>
</dbReference>
<dbReference type="InterPro" id="IPR025110">
    <property type="entry name" value="AMP-bd_C"/>
</dbReference>
<feature type="region of interest" description="Disordered" evidence="1">
    <location>
        <begin position="854"/>
        <end position="885"/>
    </location>
</feature>
<dbReference type="SUPFAM" id="SSF56801">
    <property type="entry name" value="Acetyl-CoA synthetase-like"/>
    <property type="match status" value="1"/>
</dbReference>
<feature type="transmembrane region" description="Helical" evidence="2">
    <location>
        <begin position="901"/>
        <end position="924"/>
    </location>
</feature>
<accession>A0A917VH11</accession>
<dbReference type="Gene3D" id="2.160.10.10">
    <property type="entry name" value="Hexapeptide repeat proteins"/>
    <property type="match status" value="2"/>
</dbReference>
<evidence type="ECO:0000313" key="5">
    <source>
        <dbReference type="Proteomes" id="UP000645217"/>
    </source>
</evidence>
<evidence type="ECO:0000256" key="2">
    <source>
        <dbReference type="SAM" id="Phobius"/>
    </source>
</evidence>
<feature type="domain" description="Carrier" evidence="3">
    <location>
        <begin position="568"/>
        <end position="645"/>
    </location>
</feature>
<dbReference type="NCBIfam" id="TIGR02353">
    <property type="entry name" value="NRPS_term_dom"/>
    <property type="match status" value="1"/>
</dbReference>
<feature type="transmembrane region" description="Helical" evidence="2">
    <location>
        <begin position="952"/>
        <end position="974"/>
    </location>
</feature>
<dbReference type="Pfam" id="PF14602">
    <property type="entry name" value="Hexapep_2"/>
    <property type="match status" value="2"/>
</dbReference>
<dbReference type="FunFam" id="3.40.50.980:FF:000001">
    <property type="entry name" value="Non-ribosomal peptide synthetase"/>
    <property type="match status" value="1"/>
</dbReference>
<evidence type="ECO:0000256" key="1">
    <source>
        <dbReference type="SAM" id="MobiDB-lite"/>
    </source>
</evidence>